<dbReference type="Pfam" id="PF13409">
    <property type="entry name" value="GST_N_2"/>
    <property type="match status" value="1"/>
</dbReference>
<dbReference type="PANTHER" id="PTHR32419:SF6">
    <property type="entry name" value="GLUTATHIONE S-TRANSFERASE OMEGA-LIKE 1-RELATED"/>
    <property type="match status" value="1"/>
</dbReference>
<dbReference type="PANTHER" id="PTHR32419">
    <property type="entry name" value="GLUTATHIONYL-HYDROQUINONE REDUCTASE"/>
    <property type="match status" value="1"/>
</dbReference>
<accession>A0ABU3Z7U5</accession>
<dbReference type="InterPro" id="IPR036249">
    <property type="entry name" value="Thioredoxin-like_sf"/>
</dbReference>
<feature type="region of interest" description="Disordered" evidence="1">
    <location>
        <begin position="33"/>
        <end position="56"/>
    </location>
</feature>
<dbReference type="InterPro" id="IPR016639">
    <property type="entry name" value="GST_Omega/GSH"/>
</dbReference>
<dbReference type="Pfam" id="PF13410">
    <property type="entry name" value="GST_C_2"/>
    <property type="match status" value="1"/>
</dbReference>
<dbReference type="Gene3D" id="1.20.1050.10">
    <property type="match status" value="1"/>
</dbReference>
<reference evidence="3 4" key="1">
    <citation type="submission" date="2023-10" db="EMBL/GenBank/DDBJ databases">
        <title>Veillonella sp. nov., isolated from a pig farm feces dump.</title>
        <authorList>
            <person name="Chang Y.-H."/>
        </authorList>
    </citation>
    <scope>NUCLEOTIDE SEQUENCE [LARGE SCALE GENOMIC DNA]</scope>
    <source>
        <strain evidence="3 4">YH-vei2233</strain>
    </source>
</reference>
<evidence type="ECO:0000256" key="1">
    <source>
        <dbReference type="SAM" id="MobiDB-lite"/>
    </source>
</evidence>
<gene>
    <name evidence="3" type="ORF">RVY80_03880</name>
</gene>
<dbReference type="RefSeq" id="WP_317329734.1">
    <property type="nucleotide sequence ID" value="NZ_JAWJZA010000002.1"/>
</dbReference>
<dbReference type="InterPro" id="IPR004045">
    <property type="entry name" value="Glutathione_S-Trfase_N"/>
</dbReference>
<keyword evidence="4" id="KW-1185">Reference proteome</keyword>
<dbReference type="EMBL" id="JAWJZB010000004">
    <property type="protein sequence ID" value="MDV5087987.1"/>
    <property type="molecule type" value="Genomic_DNA"/>
</dbReference>
<evidence type="ECO:0000259" key="2">
    <source>
        <dbReference type="PROSITE" id="PS50405"/>
    </source>
</evidence>
<dbReference type="SUPFAM" id="SSF47616">
    <property type="entry name" value="GST C-terminal domain-like"/>
    <property type="match status" value="1"/>
</dbReference>
<sequence>MSETIDVSKIKDPDIAEARKHVEFQRAKNPCPIDFSELQSSNPRQGEQKEYDGEVASNFNQRKKYSDYEEPQFTTPFGNEAGFAPAEPGRYRLIWSKHCPWAHRVAIAVDLLGLDKVISKGVVDPLRPAGVIADWFFTLDKDNVDPVLGIHSLGEAYFKGDPNYTARSTVPAIVDTKTGAVVNNDFHVLTTELALGFKDFVSADAPDIYPEELRDDIDALNIIIYSDVNVAVNMAALVKKQEEYEFYYDTVFNRLDWLEERLSTRRYLMGDTITDPDVRLFPTLVRFDSVFYQKYMVNKKRLVDYPNLWNYAKDLYSNPAFGGTTDFDAIRKRYYFVDHTPFEDLPRIIPKGPDLSVWNEPNDRAEKFGK</sequence>
<dbReference type="PROSITE" id="PS50405">
    <property type="entry name" value="GST_CTER"/>
    <property type="match status" value="1"/>
</dbReference>
<dbReference type="Gene3D" id="3.40.30.10">
    <property type="entry name" value="Glutaredoxin"/>
    <property type="match status" value="1"/>
</dbReference>
<dbReference type="InterPro" id="IPR010987">
    <property type="entry name" value="Glutathione-S-Trfase_C-like"/>
</dbReference>
<evidence type="ECO:0000313" key="4">
    <source>
        <dbReference type="Proteomes" id="UP001272515"/>
    </source>
</evidence>
<proteinExistence type="predicted"/>
<dbReference type="PIRSF" id="PIRSF015753">
    <property type="entry name" value="GST"/>
    <property type="match status" value="1"/>
</dbReference>
<dbReference type="InterPro" id="IPR047047">
    <property type="entry name" value="GST_Omega-like_C"/>
</dbReference>
<dbReference type="Proteomes" id="UP001272515">
    <property type="component" value="Unassembled WGS sequence"/>
</dbReference>
<evidence type="ECO:0000313" key="3">
    <source>
        <dbReference type="EMBL" id="MDV5087987.1"/>
    </source>
</evidence>
<dbReference type="InterPro" id="IPR036282">
    <property type="entry name" value="Glutathione-S-Trfase_C_sf"/>
</dbReference>
<comment type="caution">
    <text evidence="3">The sequence shown here is derived from an EMBL/GenBank/DDBJ whole genome shotgun (WGS) entry which is preliminary data.</text>
</comment>
<dbReference type="CDD" id="cd03190">
    <property type="entry name" value="GST_C_Omega_like"/>
    <property type="match status" value="1"/>
</dbReference>
<name>A0ABU3Z7U5_9FIRM</name>
<organism evidence="3 4">
    <name type="scientific">Veillonella absiana</name>
    <dbReference type="NCBI Taxonomy" id="3079305"/>
    <lineage>
        <taxon>Bacteria</taxon>
        <taxon>Bacillati</taxon>
        <taxon>Bacillota</taxon>
        <taxon>Negativicutes</taxon>
        <taxon>Veillonellales</taxon>
        <taxon>Veillonellaceae</taxon>
        <taxon>Veillonella</taxon>
    </lineage>
</organism>
<protein>
    <submittedName>
        <fullName evidence="3">Glutathione S-transferase C-terminal domain-containing protein</fullName>
    </submittedName>
</protein>
<dbReference type="SUPFAM" id="SSF52833">
    <property type="entry name" value="Thioredoxin-like"/>
    <property type="match status" value="1"/>
</dbReference>
<feature type="domain" description="GST C-terminal" evidence="2">
    <location>
        <begin position="210"/>
        <end position="336"/>
    </location>
</feature>